<keyword evidence="1" id="KW-0732">Signal</keyword>
<name>A0A1E7L295_9ACTN</name>
<feature type="chain" id="PRO_5039133289" description="DNA-binding protein" evidence="1">
    <location>
        <begin position="21"/>
        <end position="328"/>
    </location>
</feature>
<dbReference type="InterPro" id="IPR006311">
    <property type="entry name" value="TAT_signal"/>
</dbReference>
<evidence type="ECO:0000313" key="2">
    <source>
        <dbReference type="EMBL" id="OEV10317.1"/>
    </source>
</evidence>
<dbReference type="AlphaFoldDB" id="A0A1E7L295"/>
<feature type="signal peptide" evidence="1">
    <location>
        <begin position="1"/>
        <end position="20"/>
    </location>
</feature>
<proteinExistence type="predicted"/>
<sequence length="328" mass="34843">MERRSFLAGAAVAATGPALAAFDFRHASAAENDRSATLRLATSAYRRMDGSTPSRQLAEPVLAHLRLARTLAGEAEDSATRARLAAVGSEVAGLAGWLSWDMGDHGSARTWYGTAVKAARSSRDRLLTAYQSGSLAQFEAHAGNAAQALSLTRSARRQLGRERPAIAAAWLSTVEALAHAAAGDRASTDQALKDAMEGATRITVEEPPPWPWVFTFSPGKVAAARLACGSRLGLPQWVFEAQDEAGPVLASGHAKQRAVYVLDMAAAHLASGRIDGAFALATQALETGVHYRSGRIVEKARSLRRDYVTASPPGVVRDFDDRLHGVHL</sequence>
<reference evidence="2 3" key="1">
    <citation type="journal article" date="2016" name="Front. Microbiol.">
        <title>Comparative Genomics Analysis of Streptomyces Species Reveals Their Adaptation to the Marine Environment and Their Diversity at the Genomic Level.</title>
        <authorList>
            <person name="Tian X."/>
            <person name="Zhang Z."/>
            <person name="Yang T."/>
            <person name="Chen M."/>
            <person name="Li J."/>
            <person name="Chen F."/>
            <person name="Yang J."/>
            <person name="Li W."/>
            <person name="Zhang B."/>
            <person name="Zhang Z."/>
            <person name="Wu J."/>
            <person name="Zhang C."/>
            <person name="Long L."/>
            <person name="Xiao J."/>
        </authorList>
    </citation>
    <scope>NUCLEOTIDE SEQUENCE [LARGE SCALE GENOMIC DNA]</scope>
    <source>
        <strain evidence="2 3">SCSIO 10429</strain>
    </source>
</reference>
<dbReference type="PROSITE" id="PS51318">
    <property type="entry name" value="TAT"/>
    <property type="match status" value="1"/>
</dbReference>
<evidence type="ECO:0000256" key="1">
    <source>
        <dbReference type="SAM" id="SignalP"/>
    </source>
</evidence>
<evidence type="ECO:0008006" key="4">
    <source>
        <dbReference type="Google" id="ProtNLM"/>
    </source>
</evidence>
<protein>
    <recommendedName>
        <fullName evidence="4">DNA-binding protein</fullName>
    </recommendedName>
</protein>
<dbReference type="EMBL" id="LJGW01000307">
    <property type="protein sequence ID" value="OEV10317.1"/>
    <property type="molecule type" value="Genomic_DNA"/>
</dbReference>
<evidence type="ECO:0000313" key="3">
    <source>
        <dbReference type="Proteomes" id="UP000176005"/>
    </source>
</evidence>
<accession>A0A1E7L295</accession>
<comment type="caution">
    <text evidence="2">The sequence shown here is derived from an EMBL/GenBank/DDBJ whole genome shotgun (WGS) entry which is preliminary data.</text>
</comment>
<dbReference type="Proteomes" id="UP000176005">
    <property type="component" value="Unassembled WGS sequence"/>
</dbReference>
<gene>
    <name evidence="2" type="ORF">AN218_18135</name>
</gene>
<organism evidence="2 3">
    <name type="scientific">Streptomyces nanshensis</name>
    <dbReference type="NCBI Taxonomy" id="518642"/>
    <lineage>
        <taxon>Bacteria</taxon>
        <taxon>Bacillati</taxon>
        <taxon>Actinomycetota</taxon>
        <taxon>Actinomycetes</taxon>
        <taxon>Kitasatosporales</taxon>
        <taxon>Streptomycetaceae</taxon>
        <taxon>Streptomyces</taxon>
    </lineage>
</organism>
<keyword evidence="3" id="KW-1185">Reference proteome</keyword>